<comment type="catalytic activity">
    <reaction evidence="1 5 6">
        <text>[protein]-peptidylproline (omega=180) = [protein]-peptidylproline (omega=0)</text>
        <dbReference type="Rhea" id="RHEA:16237"/>
        <dbReference type="Rhea" id="RHEA-COMP:10747"/>
        <dbReference type="Rhea" id="RHEA-COMP:10748"/>
        <dbReference type="ChEBI" id="CHEBI:83833"/>
        <dbReference type="ChEBI" id="CHEBI:83834"/>
        <dbReference type="EC" id="5.2.1.8"/>
    </reaction>
</comment>
<evidence type="ECO:0000256" key="6">
    <source>
        <dbReference type="RuleBase" id="RU003915"/>
    </source>
</evidence>
<feature type="chain" id="PRO_5032420639" description="Peptidyl-prolyl cis-trans isomerase" evidence="7">
    <location>
        <begin position="22"/>
        <end position="282"/>
    </location>
</feature>
<dbReference type="EC" id="5.2.1.8" evidence="6"/>
<gene>
    <name evidence="9" type="ORF">GJ698_13340</name>
</gene>
<feature type="domain" description="PPIase FKBP-type" evidence="8">
    <location>
        <begin position="188"/>
        <end position="282"/>
    </location>
</feature>
<keyword evidence="10" id="KW-1185">Reference proteome</keyword>
<reference evidence="9 10" key="1">
    <citation type="submission" date="2019-11" db="EMBL/GenBank/DDBJ databases">
        <title>Novel species isolated from a subtropical stream in China.</title>
        <authorList>
            <person name="Lu H."/>
        </authorList>
    </citation>
    <scope>NUCLEOTIDE SEQUENCE [LARGE SCALE GENOMIC DNA]</scope>
    <source>
        <strain evidence="9 10">FT26W</strain>
    </source>
</reference>
<keyword evidence="7" id="KW-0732">Signal</keyword>
<comment type="similarity">
    <text evidence="2 6">Belongs to the FKBP-type PPIase family.</text>
</comment>
<dbReference type="PANTHER" id="PTHR43811">
    <property type="entry name" value="FKBP-TYPE PEPTIDYL-PROLYL CIS-TRANS ISOMERASE FKPA"/>
    <property type="match status" value="1"/>
</dbReference>
<proteinExistence type="inferred from homology"/>
<keyword evidence="4 5" id="KW-0413">Isomerase</keyword>
<evidence type="ECO:0000256" key="7">
    <source>
        <dbReference type="SAM" id="SignalP"/>
    </source>
</evidence>
<dbReference type="AlphaFoldDB" id="A0A844D9Y1"/>
<dbReference type="PROSITE" id="PS51257">
    <property type="entry name" value="PROKAR_LIPOPROTEIN"/>
    <property type="match status" value="1"/>
</dbReference>
<accession>A0A844D9Y1</accession>
<dbReference type="InterPro" id="IPR046357">
    <property type="entry name" value="PPIase_dom_sf"/>
</dbReference>
<evidence type="ECO:0000313" key="9">
    <source>
        <dbReference type="EMBL" id="MRW85066.1"/>
    </source>
</evidence>
<evidence type="ECO:0000256" key="2">
    <source>
        <dbReference type="ARBA" id="ARBA00006577"/>
    </source>
</evidence>
<organism evidence="9 10">
    <name type="scientific">Duganella aquatilis</name>
    <dbReference type="NCBI Taxonomy" id="2666082"/>
    <lineage>
        <taxon>Bacteria</taxon>
        <taxon>Pseudomonadati</taxon>
        <taxon>Pseudomonadota</taxon>
        <taxon>Betaproteobacteria</taxon>
        <taxon>Burkholderiales</taxon>
        <taxon>Oxalobacteraceae</taxon>
        <taxon>Telluria group</taxon>
        <taxon>Duganella</taxon>
    </lineage>
</organism>
<comment type="caution">
    <text evidence="9">The sequence shown here is derived from an EMBL/GenBank/DDBJ whole genome shotgun (WGS) entry which is preliminary data.</text>
</comment>
<dbReference type="PANTHER" id="PTHR43811:SF19">
    <property type="entry name" value="39 KDA FK506-BINDING NUCLEAR PROTEIN"/>
    <property type="match status" value="1"/>
</dbReference>
<evidence type="ECO:0000256" key="3">
    <source>
        <dbReference type="ARBA" id="ARBA00023110"/>
    </source>
</evidence>
<name>A0A844D9Y1_9BURK</name>
<dbReference type="Pfam" id="PF00254">
    <property type="entry name" value="FKBP_C"/>
    <property type="match status" value="2"/>
</dbReference>
<protein>
    <recommendedName>
        <fullName evidence="6">Peptidyl-prolyl cis-trans isomerase</fullName>
        <ecNumber evidence="6">5.2.1.8</ecNumber>
    </recommendedName>
</protein>
<dbReference type="EMBL" id="WKJL01000008">
    <property type="protein sequence ID" value="MRW85066.1"/>
    <property type="molecule type" value="Genomic_DNA"/>
</dbReference>
<feature type="domain" description="PPIase FKBP-type" evidence="8">
    <location>
        <begin position="54"/>
        <end position="158"/>
    </location>
</feature>
<dbReference type="PROSITE" id="PS50059">
    <property type="entry name" value="FKBP_PPIASE"/>
    <property type="match status" value="2"/>
</dbReference>
<evidence type="ECO:0000313" key="10">
    <source>
        <dbReference type="Proteomes" id="UP000439986"/>
    </source>
</evidence>
<evidence type="ECO:0000256" key="1">
    <source>
        <dbReference type="ARBA" id="ARBA00000971"/>
    </source>
</evidence>
<dbReference type="InterPro" id="IPR001179">
    <property type="entry name" value="PPIase_FKBP_dom"/>
</dbReference>
<keyword evidence="3 5" id="KW-0697">Rotamase</keyword>
<evidence type="ECO:0000256" key="5">
    <source>
        <dbReference type="PROSITE-ProRule" id="PRU00277"/>
    </source>
</evidence>
<dbReference type="SUPFAM" id="SSF54534">
    <property type="entry name" value="FKBP-like"/>
    <property type="match status" value="2"/>
</dbReference>
<evidence type="ECO:0000256" key="4">
    <source>
        <dbReference type="ARBA" id="ARBA00023235"/>
    </source>
</evidence>
<evidence type="ECO:0000259" key="8">
    <source>
        <dbReference type="PROSITE" id="PS50059"/>
    </source>
</evidence>
<sequence length="282" mass="28933">MKAMLQFIAAAVCAAVLTACGGGGDKTPITPVVVQPAYKLTETATGTGRAAAAGDLVTFKYTGYLYDSTKSDFKGAKIESSVDLGSTYTATVGVGAMLAGWDQSLLGMQAGTKRTAILPANLAYGANTREAQTINGITYAAITANAPLVYDFEMVFVSPQVTIPNQPAPTVLTTTDLVVGTGTAVVNGQTVTVRYTGWLYDGTRSNFKGTSFDNNQSATTPLTVAVGGTGTITGFNTGIIGMKVGGTRTVIIPPALGYGAVAQTSIPANSTLVFDITLISIQ</sequence>
<feature type="signal peptide" evidence="7">
    <location>
        <begin position="1"/>
        <end position="21"/>
    </location>
</feature>
<dbReference type="GO" id="GO:0003755">
    <property type="term" value="F:peptidyl-prolyl cis-trans isomerase activity"/>
    <property type="evidence" value="ECO:0007669"/>
    <property type="project" value="UniProtKB-UniRule"/>
</dbReference>
<dbReference type="Proteomes" id="UP000439986">
    <property type="component" value="Unassembled WGS sequence"/>
</dbReference>
<dbReference type="Gene3D" id="3.10.50.40">
    <property type="match status" value="2"/>
</dbReference>